<protein>
    <submittedName>
        <fullName evidence="3">Uncharacterized protein</fullName>
    </submittedName>
</protein>
<keyword evidence="2" id="KW-1133">Transmembrane helix</keyword>
<dbReference type="Proteomes" id="UP000232722">
    <property type="component" value="Unassembled WGS sequence"/>
</dbReference>
<feature type="compositionally biased region" description="Low complexity" evidence="1">
    <location>
        <begin position="52"/>
        <end position="66"/>
    </location>
</feature>
<gene>
    <name evidence="3" type="ORF">RhiirA5_417511</name>
</gene>
<evidence type="ECO:0000256" key="2">
    <source>
        <dbReference type="SAM" id="Phobius"/>
    </source>
</evidence>
<sequence length="73" mass="8390">MILGLYYLVINLLILSLIPCTAAIFLLTSLDIYNVDKDDDINNNDEIDNNDDYNNNDNSNDDINNNNYNYVIL</sequence>
<evidence type="ECO:0000313" key="4">
    <source>
        <dbReference type="Proteomes" id="UP000232722"/>
    </source>
</evidence>
<proteinExistence type="predicted"/>
<keyword evidence="2" id="KW-0472">Membrane</keyword>
<accession>A0A2N0PM84</accession>
<feature type="region of interest" description="Disordered" evidence="1">
    <location>
        <begin position="43"/>
        <end position="66"/>
    </location>
</feature>
<evidence type="ECO:0000256" key="1">
    <source>
        <dbReference type="SAM" id="MobiDB-lite"/>
    </source>
</evidence>
<reference evidence="3 4" key="1">
    <citation type="submission" date="2016-04" db="EMBL/GenBank/DDBJ databases">
        <title>Genome analyses suggest a sexual origin of heterokaryosis in a supposedly ancient asexual fungus.</title>
        <authorList>
            <person name="Ropars J."/>
            <person name="Sedzielewska K."/>
            <person name="Noel J."/>
            <person name="Charron P."/>
            <person name="Farinelli L."/>
            <person name="Marton T."/>
            <person name="Kruger M."/>
            <person name="Pelin A."/>
            <person name="Brachmann A."/>
            <person name="Corradi N."/>
        </authorList>
    </citation>
    <scope>NUCLEOTIDE SEQUENCE [LARGE SCALE GENOMIC DNA]</scope>
    <source>
        <strain evidence="3 4">A5</strain>
    </source>
</reference>
<dbReference type="EMBL" id="LLXJ01000586">
    <property type="protein sequence ID" value="PKC07964.1"/>
    <property type="molecule type" value="Genomic_DNA"/>
</dbReference>
<reference evidence="3 4" key="2">
    <citation type="submission" date="2017-09" db="EMBL/GenBank/DDBJ databases">
        <title>Extensive intraspecific genome diversity in a model arbuscular mycorrhizal fungus.</title>
        <authorList>
            <person name="Chen E.C."/>
            <person name="Morin E."/>
            <person name="Beaudet D."/>
            <person name="Noel J."/>
            <person name="Ndikumana S."/>
            <person name="Charron P."/>
            <person name="St-Onge C."/>
            <person name="Giorgi J."/>
            <person name="Grigoriev I.V."/>
            <person name="Roux C."/>
            <person name="Martin F.M."/>
            <person name="Corradi N."/>
        </authorList>
    </citation>
    <scope>NUCLEOTIDE SEQUENCE [LARGE SCALE GENOMIC DNA]</scope>
    <source>
        <strain evidence="3 4">A5</strain>
    </source>
</reference>
<organism evidence="3 4">
    <name type="scientific">Rhizophagus irregularis</name>
    <dbReference type="NCBI Taxonomy" id="588596"/>
    <lineage>
        <taxon>Eukaryota</taxon>
        <taxon>Fungi</taxon>
        <taxon>Fungi incertae sedis</taxon>
        <taxon>Mucoromycota</taxon>
        <taxon>Glomeromycotina</taxon>
        <taxon>Glomeromycetes</taxon>
        <taxon>Glomerales</taxon>
        <taxon>Glomeraceae</taxon>
        <taxon>Rhizophagus</taxon>
    </lineage>
</organism>
<comment type="caution">
    <text evidence="3">The sequence shown here is derived from an EMBL/GenBank/DDBJ whole genome shotgun (WGS) entry which is preliminary data.</text>
</comment>
<name>A0A2N0PM84_9GLOM</name>
<keyword evidence="2" id="KW-0812">Transmembrane</keyword>
<feature type="transmembrane region" description="Helical" evidence="2">
    <location>
        <begin position="6"/>
        <end position="27"/>
    </location>
</feature>
<evidence type="ECO:0000313" key="3">
    <source>
        <dbReference type="EMBL" id="PKC07964.1"/>
    </source>
</evidence>
<dbReference type="AlphaFoldDB" id="A0A2N0PM84"/>